<comment type="caution">
    <text evidence="2">The sequence shown here is derived from an EMBL/GenBank/DDBJ whole genome shotgun (WGS) entry which is preliminary data.</text>
</comment>
<keyword evidence="3" id="KW-1185">Reference proteome</keyword>
<feature type="region of interest" description="Disordered" evidence="1">
    <location>
        <begin position="344"/>
        <end position="459"/>
    </location>
</feature>
<protein>
    <submittedName>
        <fullName evidence="2">Uncharacterized protein</fullName>
    </submittedName>
</protein>
<proteinExistence type="predicted"/>
<feature type="compositionally biased region" description="Basic and acidic residues" evidence="1">
    <location>
        <begin position="419"/>
        <end position="428"/>
    </location>
</feature>
<feature type="compositionally biased region" description="Polar residues" evidence="1">
    <location>
        <begin position="169"/>
        <end position="181"/>
    </location>
</feature>
<accession>A0AAE0FVQ3</accession>
<sequence>EVRTVCISAYRMWRWIQAVFSVERVGRAACTLALSDENTESTEKLLQQFEEQKAKYNTDVQKRVPTVEIKSAAANGKPSKSETKGTAKDGATAAQKEMVQETSLQAAQTGATGDTKIALRCRTKSVDSPERVRERAGSGGTPGSSSSNSTAVGSPLGTPGRTPVKRRSTVTGASTPQSPGSTGKPVRSRASTVGNTPKKKKSSITAIDSLVAVHSTGIGRRKSDGLRKATVESSESAAPSPDAEAAEACVPAPEAGQGGKEQKMESEPSKPMEGSISSLPEGYEEAKRVRFSVPAVGPEDDEHFAELEAELEAKQQALHLQRVDTTEELLEDAAHADDSLAALLVDSDSDSNGTGPRLSYDADGDERNASADYHEFVKETAALSPNPDAANPLQALGTSDGADSPIGVGTRSFTPAGMRSEEHQHGRAETSTAQPKAELSTREIVEPPPAHGDAGSPVAALGKLPYAKKKKSFFKTIWSATTSFAKSSKETQPSPETRPSAASRAYRADQHARVASE</sequence>
<evidence type="ECO:0000313" key="2">
    <source>
        <dbReference type="EMBL" id="KAK3266668.1"/>
    </source>
</evidence>
<feature type="region of interest" description="Disordered" evidence="1">
    <location>
        <begin position="483"/>
        <end position="517"/>
    </location>
</feature>
<dbReference type="EMBL" id="LGRX02012906">
    <property type="protein sequence ID" value="KAK3266668.1"/>
    <property type="molecule type" value="Genomic_DNA"/>
</dbReference>
<reference evidence="2 3" key="1">
    <citation type="journal article" date="2015" name="Genome Biol. Evol.">
        <title>Comparative Genomics of a Bacterivorous Green Alga Reveals Evolutionary Causalities and Consequences of Phago-Mixotrophic Mode of Nutrition.</title>
        <authorList>
            <person name="Burns J.A."/>
            <person name="Paasch A."/>
            <person name="Narechania A."/>
            <person name="Kim E."/>
        </authorList>
    </citation>
    <scope>NUCLEOTIDE SEQUENCE [LARGE SCALE GENOMIC DNA]</scope>
    <source>
        <strain evidence="2 3">PLY_AMNH</strain>
    </source>
</reference>
<feature type="compositionally biased region" description="Basic and acidic residues" evidence="1">
    <location>
        <begin position="124"/>
        <end position="136"/>
    </location>
</feature>
<feature type="region of interest" description="Disordered" evidence="1">
    <location>
        <begin position="68"/>
        <end position="283"/>
    </location>
</feature>
<organism evidence="2 3">
    <name type="scientific">Cymbomonas tetramitiformis</name>
    <dbReference type="NCBI Taxonomy" id="36881"/>
    <lineage>
        <taxon>Eukaryota</taxon>
        <taxon>Viridiplantae</taxon>
        <taxon>Chlorophyta</taxon>
        <taxon>Pyramimonadophyceae</taxon>
        <taxon>Pyramimonadales</taxon>
        <taxon>Pyramimonadaceae</taxon>
        <taxon>Cymbomonas</taxon>
    </lineage>
</organism>
<feature type="compositionally biased region" description="Low complexity" evidence="1">
    <location>
        <begin position="232"/>
        <end position="255"/>
    </location>
</feature>
<feature type="compositionally biased region" description="Low complexity" evidence="1">
    <location>
        <begin position="143"/>
        <end position="155"/>
    </location>
</feature>
<feature type="compositionally biased region" description="Basic and acidic residues" evidence="1">
    <location>
        <begin position="506"/>
        <end position="517"/>
    </location>
</feature>
<name>A0AAE0FVQ3_9CHLO</name>
<evidence type="ECO:0000313" key="3">
    <source>
        <dbReference type="Proteomes" id="UP001190700"/>
    </source>
</evidence>
<feature type="compositionally biased region" description="Basic and acidic residues" evidence="1">
    <location>
        <begin position="365"/>
        <end position="378"/>
    </location>
</feature>
<feature type="compositionally biased region" description="Basic and acidic residues" evidence="1">
    <location>
        <begin position="221"/>
        <end position="230"/>
    </location>
</feature>
<feature type="compositionally biased region" description="Polar residues" evidence="1">
    <location>
        <begin position="100"/>
        <end position="112"/>
    </location>
</feature>
<gene>
    <name evidence="2" type="ORF">CYMTET_24726</name>
</gene>
<feature type="non-terminal residue" evidence="2">
    <location>
        <position position="1"/>
    </location>
</feature>
<feature type="compositionally biased region" description="Basic and acidic residues" evidence="1">
    <location>
        <begin position="260"/>
        <end position="270"/>
    </location>
</feature>
<feature type="compositionally biased region" description="Polar residues" evidence="1">
    <location>
        <begin position="483"/>
        <end position="497"/>
    </location>
</feature>
<evidence type="ECO:0000256" key="1">
    <source>
        <dbReference type="SAM" id="MobiDB-lite"/>
    </source>
</evidence>
<dbReference type="AlphaFoldDB" id="A0AAE0FVQ3"/>
<dbReference type="Proteomes" id="UP001190700">
    <property type="component" value="Unassembled WGS sequence"/>
</dbReference>